<dbReference type="InterPro" id="IPR050707">
    <property type="entry name" value="HTH_MetabolicPath_Reg"/>
</dbReference>
<dbReference type="OrthoDB" id="7274111at2"/>
<dbReference type="InterPro" id="IPR029016">
    <property type="entry name" value="GAF-like_dom_sf"/>
</dbReference>
<dbReference type="SUPFAM" id="SSF55781">
    <property type="entry name" value="GAF domain-like"/>
    <property type="match status" value="1"/>
</dbReference>
<keyword evidence="1" id="KW-0319">Glycerol metabolism</keyword>
<dbReference type="EMBL" id="JZDQ02000063">
    <property type="protein sequence ID" value="OIJ23616.1"/>
    <property type="molecule type" value="Genomic_DNA"/>
</dbReference>
<evidence type="ECO:0000259" key="7">
    <source>
        <dbReference type="PROSITE" id="PS51077"/>
    </source>
</evidence>
<dbReference type="GO" id="GO:0045892">
    <property type="term" value="P:negative regulation of DNA-templated transcription"/>
    <property type="evidence" value="ECO:0007669"/>
    <property type="project" value="TreeGrafter"/>
</dbReference>
<evidence type="ECO:0000256" key="6">
    <source>
        <dbReference type="ARBA" id="ARBA00070406"/>
    </source>
</evidence>
<name>A0A1J4MZB1_9ACTN</name>
<evidence type="ECO:0000256" key="1">
    <source>
        <dbReference type="ARBA" id="ARBA00022798"/>
    </source>
</evidence>
<dbReference type="FunFam" id="1.10.10.10:FF:000056">
    <property type="entry name" value="IclR family transcriptional regulator"/>
    <property type="match status" value="1"/>
</dbReference>
<dbReference type="AlphaFoldDB" id="A0A1J4MZB1"/>
<evidence type="ECO:0000259" key="8">
    <source>
        <dbReference type="PROSITE" id="PS51078"/>
    </source>
</evidence>
<dbReference type="PANTHER" id="PTHR30136">
    <property type="entry name" value="HELIX-TURN-HELIX TRANSCRIPTIONAL REGULATOR, ICLR FAMILY"/>
    <property type="match status" value="1"/>
</dbReference>
<dbReference type="Gene3D" id="3.30.450.40">
    <property type="match status" value="1"/>
</dbReference>
<dbReference type="InterPro" id="IPR036388">
    <property type="entry name" value="WH-like_DNA-bd_sf"/>
</dbReference>
<evidence type="ECO:0000313" key="10">
    <source>
        <dbReference type="Proteomes" id="UP000033772"/>
    </source>
</evidence>
<dbReference type="Proteomes" id="UP000033772">
    <property type="component" value="Unassembled WGS sequence"/>
</dbReference>
<dbReference type="InterPro" id="IPR005471">
    <property type="entry name" value="Tscrpt_reg_IclR_N"/>
</dbReference>
<comment type="caution">
    <text evidence="9">The sequence shown here is derived from an EMBL/GenBank/DDBJ whole genome shotgun (WGS) entry which is preliminary data.</text>
</comment>
<dbReference type="STRING" id="1844.UG56_026920"/>
<protein>
    <recommendedName>
        <fullName evidence="6">Glycerol operon regulatory protein</fullName>
    </recommendedName>
</protein>
<keyword evidence="4" id="KW-0804">Transcription</keyword>
<dbReference type="SMART" id="SM00346">
    <property type="entry name" value="HTH_ICLR"/>
    <property type="match status" value="1"/>
</dbReference>
<dbReference type="GO" id="GO:0003677">
    <property type="term" value="F:DNA binding"/>
    <property type="evidence" value="ECO:0007669"/>
    <property type="project" value="UniProtKB-KW"/>
</dbReference>
<dbReference type="PANTHER" id="PTHR30136:SF24">
    <property type="entry name" value="HTH-TYPE TRANSCRIPTIONAL REPRESSOR ALLR"/>
    <property type="match status" value="1"/>
</dbReference>
<reference evidence="9" key="1">
    <citation type="submission" date="2016-10" db="EMBL/GenBank/DDBJ databases">
        <title>Draft Genome Sequence of Nocardioides luteus Strain BAFB, an Alkane-Degrading Bacterium Isolated from JP-7 Polluted Soil.</title>
        <authorList>
            <person name="Brown L."/>
            <person name="Ruiz O.N."/>
            <person name="Gunasekera T."/>
        </authorList>
    </citation>
    <scope>NUCLEOTIDE SEQUENCE [LARGE SCALE GENOMIC DNA]</scope>
    <source>
        <strain evidence="9">BAFB</strain>
    </source>
</reference>
<feature type="domain" description="HTH iclR-type" evidence="7">
    <location>
        <begin position="5"/>
        <end position="67"/>
    </location>
</feature>
<proteinExistence type="predicted"/>
<dbReference type="GO" id="GO:0003700">
    <property type="term" value="F:DNA-binding transcription factor activity"/>
    <property type="evidence" value="ECO:0007669"/>
    <property type="project" value="TreeGrafter"/>
</dbReference>
<dbReference type="GO" id="GO:0006071">
    <property type="term" value="P:glycerol metabolic process"/>
    <property type="evidence" value="ECO:0007669"/>
    <property type="project" value="UniProtKB-KW"/>
</dbReference>
<dbReference type="PROSITE" id="PS51077">
    <property type="entry name" value="HTH_ICLR"/>
    <property type="match status" value="1"/>
</dbReference>
<comment type="function">
    <text evidence="5">May be an activator protein for the gylABX operon.</text>
</comment>
<keyword evidence="10" id="KW-1185">Reference proteome</keyword>
<dbReference type="PROSITE" id="PS51078">
    <property type="entry name" value="ICLR_ED"/>
    <property type="match status" value="1"/>
</dbReference>
<keyword evidence="3" id="KW-0238">DNA-binding</keyword>
<evidence type="ECO:0000256" key="3">
    <source>
        <dbReference type="ARBA" id="ARBA00023125"/>
    </source>
</evidence>
<dbReference type="Pfam" id="PF01614">
    <property type="entry name" value="IclR_C"/>
    <property type="match status" value="1"/>
</dbReference>
<accession>A0A1J4MZB1</accession>
<evidence type="ECO:0000256" key="2">
    <source>
        <dbReference type="ARBA" id="ARBA00023015"/>
    </source>
</evidence>
<dbReference type="InterPro" id="IPR014757">
    <property type="entry name" value="Tscrpt_reg_IclR_C"/>
</dbReference>
<evidence type="ECO:0000313" key="9">
    <source>
        <dbReference type="EMBL" id="OIJ23616.1"/>
    </source>
</evidence>
<evidence type="ECO:0000256" key="4">
    <source>
        <dbReference type="ARBA" id="ARBA00023163"/>
    </source>
</evidence>
<dbReference type="RefSeq" id="WP_045549227.1">
    <property type="nucleotide sequence ID" value="NZ_JZDQ02000063.1"/>
</dbReference>
<organism evidence="9 10">
    <name type="scientific">Nocardioides luteus</name>
    <dbReference type="NCBI Taxonomy" id="1844"/>
    <lineage>
        <taxon>Bacteria</taxon>
        <taxon>Bacillati</taxon>
        <taxon>Actinomycetota</taxon>
        <taxon>Actinomycetes</taxon>
        <taxon>Propionibacteriales</taxon>
        <taxon>Nocardioidaceae</taxon>
        <taxon>Nocardioides</taxon>
    </lineage>
</organism>
<gene>
    <name evidence="9" type="ORF">UG56_026920</name>
</gene>
<dbReference type="InterPro" id="IPR036390">
    <property type="entry name" value="WH_DNA-bd_sf"/>
</dbReference>
<keyword evidence="2" id="KW-0805">Transcription regulation</keyword>
<dbReference type="Gene3D" id="1.10.10.10">
    <property type="entry name" value="Winged helix-like DNA-binding domain superfamily/Winged helix DNA-binding domain"/>
    <property type="match status" value="1"/>
</dbReference>
<dbReference type="SUPFAM" id="SSF46785">
    <property type="entry name" value="Winged helix' DNA-binding domain"/>
    <property type="match status" value="1"/>
</dbReference>
<dbReference type="Pfam" id="PF09339">
    <property type="entry name" value="HTH_IclR"/>
    <property type="match status" value="1"/>
</dbReference>
<sequence>MSRTVQSVERAAALLRVLSAESEPMPLGRLAAAVGLAKPTVHGLLRTLVGAGFVDQDPATGRYLVGAGLLHLGSVTLDLNELRSETLNWVDTLAARTGEEARIAAYRDGAAVVAHHVIRAGPGMPVMDTGRSLPLHATALGKVLVAYDPGAARSIVGQRLDRLTFRTITDRSALLRALADARDTGWAAAVSEARPDLAGIAAPVRDQDGYVVAAVGIAGPVVRLCDARGLPRRDLVEEVVGVSRSISRALGHGRAA</sequence>
<evidence type="ECO:0000256" key="5">
    <source>
        <dbReference type="ARBA" id="ARBA00058938"/>
    </source>
</evidence>
<feature type="domain" description="IclR-ED" evidence="8">
    <location>
        <begin position="68"/>
        <end position="252"/>
    </location>
</feature>